<dbReference type="Pfam" id="PF13356">
    <property type="entry name" value="Arm-DNA-bind_3"/>
    <property type="match status" value="1"/>
</dbReference>
<dbReference type="Gene3D" id="1.10.150.130">
    <property type="match status" value="1"/>
</dbReference>
<name>A0A933L4N4_9HYPH</name>
<dbReference type="InterPro" id="IPR038488">
    <property type="entry name" value="Integrase_DNA-bd_sf"/>
</dbReference>
<dbReference type="SUPFAM" id="SSF56349">
    <property type="entry name" value="DNA breaking-rejoining enzymes"/>
    <property type="match status" value="1"/>
</dbReference>
<dbReference type="Proteomes" id="UP000782610">
    <property type="component" value="Unassembled WGS sequence"/>
</dbReference>
<dbReference type="Pfam" id="PF22022">
    <property type="entry name" value="Phage_int_M"/>
    <property type="match status" value="1"/>
</dbReference>
<dbReference type="CDD" id="cd00801">
    <property type="entry name" value="INT_P4_C"/>
    <property type="match status" value="1"/>
</dbReference>
<organism evidence="8 9">
    <name type="scientific">Devosia nanyangense</name>
    <dbReference type="NCBI Taxonomy" id="1228055"/>
    <lineage>
        <taxon>Bacteria</taxon>
        <taxon>Pseudomonadati</taxon>
        <taxon>Pseudomonadota</taxon>
        <taxon>Alphaproteobacteria</taxon>
        <taxon>Hyphomicrobiales</taxon>
        <taxon>Devosiaceae</taxon>
        <taxon>Devosia</taxon>
    </lineage>
</organism>
<dbReference type="InterPro" id="IPR053876">
    <property type="entry name" value="Phage_int_M"/>
</dbReference>
<comment type="caution">
    <text evidence="8">The sequence shown here is derived from an EMBL/GenBank/DDBJ whole genome shotgun (WGS) entry which is preliminary data.</text>
</comment>
<gene>
    <name evidence="8" type="ORF">HY834_15115</name>
</gene>
<protein>
    <submittedName>
        <fullName evidence="8">Integrase arm-type DNA-binding domain-containing protein</fullName>
    </submittedName>
</protein>
<evidence type="ECO:0000313" key="8">
    <source>
        <dbReference type="EMBL" id="MBI4923072.1"/>
    </source>
</evidence>
<keyword evidence="4" id="KW-0233">DNA recombination</keyword>
<dbReference type="InterPro" id="IPR050808">
    <property type="entry name" value="Phage_Integrase"/>
</dbReference>
<proteinExistence type="inferred from homology"/>
<dbReference type="GO" id="GO:0006310">
    <property type="term" value="P:DNA recombination"/>
    <property type="evidence" value="ECO:0007669"/>
    <property type="project" value="UniProtKB-KW"/>
</dbReference>
<reference evidence="8" key="1">
    <citation type="submission" date="2020-07" db="EMBL/GenBank/DDBJ databases">
        <title>Huge and variable diversity of episymbiotic CPR bacteria and DPANN archaea in groundwater ecosystems.</title>
        <authorList>
            <person name="He C.Y."/>
            <person name="Keren R."/>
            <person name="Whittaker M."/>
            <person name="Farag I.F."/>
            <person name="Doudna J."/>
            <person name="Cate J.H.D."/>
            <person name="Banfield J.F."/>
        </authorList>
    </citation>
    <scope>NUCLEOTIDE SEQUENCE</scope>
    <source>
        <strain evidence="8">NC_groundwater_1586_Pr3_B-0.1um_66_15</strain>
    </source>
</reference>
<evidence type="ECO:0000259" key="7">
    <source>
        <dbReference type="PROSITE" id="PS51900"/>
    </source>
</evidence>
<dbReference type="EMBL" id="JACRAF010000042">
    <property type="protein sequence ID" value="MBI4923072.1"/>
    <property type="molecule type" value="Genomic_DNA"/>
</dbReference>
<dbReference type="Gene3D" id="1.10.443.10">
    <property type="entry name" value="Intergrase catalytic core"/>
    <property type="match status" value="1"/>
</dbReference>
<evidence type="ECO:0000256" key="3">
    <source>
        <dbReference type="ARBA" id="ARBA00023125"/>
    </source>
</evidence>
<evidence type="ECO:0000256" key="1">
    <source>
        <dbReference type="ARBA" id="ARBA00008857"/>
    </source>
</evidence>
<dbReference type="InterPro" id="IPR010998">
    <property type="entry name" value="Integrase_recombinase_N"/>
</dbReference>
<dbReference type="PROSITE" id="PS51898">
    <property type="entry name" value="TYR_RECOMBINASE"/>
    <property type="match status" value="1"/>
</dbReference>
<dbReference type="PANTHER" id="PTHR30629">
    <property type="entry name" value="PROPHAGE INTEGRASE"/>
    <property type="match status" value="1"/>
</dbReference>
<dbReference type="InterPro" id="IPR044068">
    <property type="entry name" value="CB"/>
</dbReference>
<evidence type="ECO:0000259" key="6">
    <source>
        <dbReference type="PROSITE" id="PS51898"/>
    </source>
</evidence>
<evidence type="ECO:0000256" key="5">
    <source>
        <dbReference type="PROSITE-ProRule" id="PRU01248"/>
    </source>
</evidence>
<sequence length="383" mass="43040">MNAISKDGVHWVAPSLYMQVRDHGTRSWLFRYSRGGTNQWMGLGSTDEKPLSDARDEAAMLRVLVKRGEDPIASRREVQAQRKVEMKPKVPTFAECASQYIASHKQGWKNEKHARQWPSTIEMYVNPFIGKMQVDQITVEDVLKVLKPIWTSKAETASRVRGRIEQILGWATAMGYRTGENPAQWKGGALPHLLPATGKVSKVEHRKAVPYQDVPKLMAELRKNGSTSAKALMFTILTGARTTETREATHAEIDRRAKVWTIPAGRMKAGREHRVPLSDEALKLIDSDPANSKYLFPGQAGYALSNMSMLQLLRGIRDDGSTVHGFRSSFRDWAAEQTDFPREVVEACLAHALGDGAELAYKRTDFLQRRRLVMKAWASHSSS</sequence>
<dbReference type="InterPro" id="IPR013762">
    <property type="entry name" value="Integrase-like_cat_sf"/>
</dbReference>
<dbReference type="PROSITE" id="PS51900">
    <property type="entry name" value="CB"/>
    <property type="match status" value="1"/>
</dbReference>
<keyword evidence="2" id="KW-0229">DNA integration</keyword>
<accession>A0A933L4N4</accession>
<feature type="domain" description="Tyr recombinase" evidence="6">
    <location>
        <begin position="204"/>
        <end position="374"/>
    </location>
</feature>
<dbReference type="InterPro" id="IPR011010">
    <property type="entry name" value="DNA_brk_join_enz"/>
</dbReference>
<dbReference type="Gene3D" id="3.30.160.390">
    <property type="entry name" value="Integrase, DNA-binding domain"/>
    <property type="match status" value="1"/>
</dbReference>
<dbReference type="GO" id="GO:0003677">
    <property type="term" value="F:DNA binding"/>
    <property type="evidence" value="ECO:0007669"/>
    <property type="project" value="UniProtKB-UniRule"/>
</dbReference>
<dbReference type="AlphaFoldDB" id="A0A933L4N4"/>
<dbReference type="PANTHER" id="PTHR30629:SF2">
    <property type="entry name" value="PROPHAGE INTEGRASE INTS-RELATED"/>
    <property type="match status" value="1"/>
</dbReference>
<evidence type="ECO:0000256" key="2">
    <source>
        <dbReference type="ARBA" id="ARBA00022908"/>
    </source>
</evidence>
<dbReference type="Pfam" id="PF00589">
    <property type="entry name" value="Phage_integrase"/>
    <property type="match status" value="1"/>
</dbReference>
<comment type="similarity">
    <text evidence="1">Belongs to the 'phage' integrase family.</text>
</comment>
<evidence type="ECO:0000256" key="4">
    <source>
        <dbReference type="ARBA" id="ARBA00023172"/>
    </source>
</evidence>
<feature type="domain" description="Core-binding (CB)" evidence="7">
    <location>
        <begin position="91"/>
        <end position="172"/>
    </location>
</feature>
<evidence type="ECO:0000313" key="9">
    <source>
        <dbReference type="Proteomes" id="UP000782610"/>
    </source>
</evidence>
<dbReference type="GO" id="GO:0015074">
    <property type="term" value="P:DNA integration"/>
    <property type="evidence" value="ECO:0007669"/>
    <property type="project" value="UniProtKB-KW"/>
</dbReference>
<dbReference type="InterPro" id="IPR002104">
    <property type="entry name" value="Integrase_catalytic"/>
</dbReference>
<keyword evidence="3 5" id="KW-0238">DNA-binding</keyword>
<dbReference type="InterPro" id="IPR025166">
    <property type="entry name" value="Integrase_DNA_bind_dom"/>
</dbReference>